<keyword evidence="3" id="KW-1185">Reference proteome</keyword>
<dbReference type="EMBL" id="FTPU01000006">
    <property type="protein sequence ID" value="SIT96133.1"/>
    <property type="molecule type" value="Genomic_DNA"/>
</dbReference>
<sequence>MTFKMTKLKYLLFFFFNTIMYAQNFLSGNVLSEGGFVLQNVTIVNMKNGNKTFTNNEGYFKIEAQKNDELRFIKENFERESKVIQNVDFLIPMFIKLDRIPIEIEEVKVVIKPTGDLNKDVNRLKTDYSKEILQKKIGLPQLRGIQREKVPNTSLPLAILSLNPDTIYKTASGEARKMKTLYKYEDMHRNINWITKQNGDEYFISREIPKEKIKEFIEFSILIDPQITSYIKANNISAVNFRLEDALTIYLKRLRK</sequence>
<reference evidence="3" key="1">
    <citation type="submission" date="2016-10" db="EMBL/GenBank/DDBJ databases">
        <authorList>
            <person name="Varghese N."/>
            <person name="Submissions S."/>
        </authorList>
    </citation>
    <scope>NUCLEOTIDE SEQUENCE [LARGE SCALE GENOMIC DNA]</scope>
    <source>
        <strain evidence="3">DSM 19482</strain>
    </source>
</reference>
<dbReference type="AlphaFoldDB" id="A0A1U7PVX7"/>
<evidence type="ECO:0008006" key="4">
    <source>
        <dbReference type="Google" id="ProtNLM"/>
    </source>
</evidence>
<organism evidence="2 3">
    <name type="scientific">Epilithonimonas bovis DSM 19482</name>
    <dbReference type="NCBI Taxonomy" id="1121284"/>
    <lineage>
        <taxon>Bacteria</taxon>
        <taxon>Pseudomonadati</taxon>
        <taxon>Bacteroidota</taxon>
        <taxon>Flavobacteriia</taxon>
        <taxon>Flavobacteriales</taxon>
        <taxon>Weeksellaceae</taxon>
        <taxon>Chryseobacterium group</taxon>
        <taxon>Epilithonimonas</taxon>
    </lineage>
</organism>
<evidence type="ECO:0000256" key="1">
    <source>
        <dbReference type="SAM" id="SignalP"/>
    </source>
</evidence>
<keyword evidence="1" id="KW-0732">Signal</keyword>
<accession>A0A1U7PVX7</accession>
<dbReference type="Proteomes" id="UP000187261">
    <property type="component" value="Unassembled WGS sequence"/>
</dbReference>
<protein>
    <recommendedName>
        <fullName evidence="4">CarboxypepD_reg-like domain-containing protein</fullName>
    </recommendedName>
</protein>
<gene>
    <name evidence="2" type="ORF">SAMN05660493_00805</name>
</gene>
<evidence type="ECO:0000313" key="2">
    <source>
        <dbReference type="EMBL" id="SIT96133.1"/>
    </source>
</evidence>
<feature type="signal peptide" evidence="1">
    <location>
        <begin position="1"/>
        <end position="22"/>
    </location>
</feature>
<proteinExistence type="predicted"/>
<name>A0A1U7PVX7_9FLAO</name>
<feature type="chain" id="PRO_5012188696" description="CarboxypepD_reg-like domain-containing protein" evidence="1">
    <location>
        <begin position="23"/>
        <end position="256"/>
    </location>
</feature>
<dbReference type="STRING" id="1121284.SAMN05660493_00805"/>
<evidence type="ECO:0000313" key="3">
    <source>
        <dbReference type="Proteomes" id="UP000187261"/>
    </source>
</evidence>